<dbReference type="GO" id="GO:0003824">
    <property type="term" value="F:catalytic activity"/>
    <property type="evidence" value="ECO:0007669"/>
    <property type="project" value="InterPro"/>
</dbReference>
<dbReference type="OrthoDB" id="8582489at2"/>
<dbReference type="InterPro" id="IPR051121">
    <property type="entry name" value="FAH"/>
</dbReference>
<reference evidence="6 7" key="1">
    <citation type="submission" date="2017-04" db="EMBL/GenBank/DDBJ databases">
        <authorList>
            <person name="Afonso C.L."/>
            <person name="Miller P.J."/>
            <person name="Scott M.A."/>
            <person name="Spackman E."/>
            <person name="Goraichik I."/>
            <person name="Dimitrov K.M."/>
            <person name="Suarez D.L."/>
            <person name="Swayne D.E."/>
        </authorList>
    </citation>
    <scope>NUCLEOTIDE SEQUENCE [LARGE SCALE GENOMIC DNA]</scope>
    <source>
        <strain evidence="6 7">VK13</strain>
    </source>
</reference>
<feature type="domain" description="Fumarylacetoacetase-like C-terminal" evidence="4">
    <location>
        <begin position="56"/>
        <end position="256"/>
    </location>
</feature>
<dbReference type="Pfam" id="PF01557">
    <property type="entry name" value="FAA_hydrolase"/>
    <property type="match status" value="1"/>
</dbReference>
<dbReference type="GO" id="GO:0046872">
    <property type="term" value="F:metal ion binding"/>
    <property type="evidence" value="ECO:0007669"/>
    <property type="project" value="UniProtKB-KW"/>
</dbReference>
<comment type="similarity">
    <text evidence="2">Belongs to the FAH family.</text>
</comment>
<dbReference type="GO" id="GO:0044281">
    <property type="term" value="P:small molecule metabolic process"/>
    <property type="evidence" value="ECO:0007669"/>
    <property type="project" value="UniProtKB-ARBA"/>
</dbReference>
<dbReference type="Proteomes" id="UP000192708">
    <property type="component" value="Unassembled WGS sequence"/>
</dbReference>
<evidence type="ECO:0000256" key="1">
    <source>
        <dbReference type="ARBA" id="ARBA00001946"/>
    </source>
</evidence>
<dbReference type="PANTHER" id="PTHR42796:SF4">
    <property type="entry name" value="FUMARYLACETOACETATE HYDROLASE DOMAIN-CONTAINING PROTEIN 2A"/>
    <property type="match status" value="1"/>
</dbReference>
<dbReference type="PANTHER" id="PTHR42796">
    <property type="entry name" value="FUMARYLACETOACETATE HYDROLASE DOMAIN-CONTAINING PROTEIN 2A-RELATED"/>
    <property type="match status" value="1"/>
</dbReference>
<accession>A0A1W1Y2K9</accession>
<keyword evidence="7" id="KW-1185">Reference proteome</keyword>
<evidence type="ECO:0000313" key="7">
    <source>
        <dbReference type="Proteomes" id="UP000192708"/>
    </source>
</evidence>
<evidence type="ECO:0000313" key="6">
    <source>
        <dbReference type="EMBL" id="SMC30377.1"/>
    </source>
</evidence>
<dbReference type="Gene3D" id="3.90.850.10">
    <property type="entry name" value="Fumarylacetoacetase-like, C-terminal domain"/>
    <property type="match status" value="1"/>
</dbReference>
<proteinExistence type="inferred from homology"/>
<evidence type="ECO:0000259" key="5">
    <source>
        <dbReference type="Pfam" id="PF10370"/>
    </source>
</evidence>
<evidence type="ECO:0000259" key="4">
    <source>
        <dbReference type="Pfam" id="PF01557"/>
    </source>
</evidence>
<dbReference type="STRING" id="1938817.SAMN06296008_101166"/>
<dbReference type="RefSeq" id="WP_084281962.1">
    <property type="nucleotide sequence ID" value="NZ_FWXJ01000001.1"/>
</dbReference>
<dbReference type="InterPro" id="IPR018833">
    <property type="entry name" value="Rv2993c-like_N"/>
</dbReference>
<feature type="domain" description="Rv2993c-like N-terminal" evidence="5">
    <location>
        <begin position="1"/>
        <end position="47"/>
    </location>
</feature>
<organism evidence="6 7">
    <name type="scientific">Polynucleobacter kasalickyi</name>
    <dbReference type="NCBI Taxonomy" id="1938817"/>
    <lineage>
        <taxon>Bacteria</taxon>
        <taxon>Pseudomonadati</taxon>
        <taxon>Pseudomonadota</taxon>
        <taxon>Betaproteobacteria</taxon>
        <taxon>Burkholderiales</taxon>
        <taxon>Burkholderiaceae</taxon>
        <taxon>Polynucleobacter</taxon>
    </lineage>
</organism>
<sequence length="261" mass="29423">MRWLQFSVNNKIQSGYLVGEQVHVIQGDFLDEWQDTGETYPLSAVKIEIPIIPRTFYAAGFNYAIHVAEIAKAMGEKPVLPTSADIGYRANNALIAHDEDVIIPADATEQVQYEGEIVMVIGKKVKNVSPSEALDCIFGYTIGNDVSERTWQKTDRTFFRCKNTDTFKPMGPWIETDFDIDQAITTIRVNGKQEIQFATKDMIFSFADFLSRASKYITFYPGDVMWMGTEGTSPNLVHNDVVEIEISGLGVLRNRFLKEGQ</sequence>
<keyword evidence="3" id="KW-0479">Metal-binding</keyword>
<gene>
    <name evidence="6" type="ORF">SAMN06296008_101166</name>
</gene>
<dbReference type="InterPro" id="IPR011234">
    <property type="entry name" value="Fumarylacetoacetase-like_C"/>
</dbReference>
<dbReference type="InterPro" id="IPR036663">
    <property type="entry name" value="Fumarylacetoacetase_C_sf"/>
</dbReference>
<protein>
    <submittedName>
        <fullName evidence="6">2-keto-4-pentenoate hydratase/2-oxohepta-3-ene-1,7-dioic acid hydratase (Catechol pathway)</fullName>
    </submittedName>
</protein>
<dbReference type="SUPFAM" id="SSF56529">
    <property type="entry name" value="FAH"/>
    <property type="match status" value="1"/>
</dbReference>
<dbReference type="EMBL" id="FWXJ01000001">
    <property type="protein sequence ID" value="SMC30377.1"/>
    <property type="molecule type" value="Genomic_DNA"/>
</dbReference>
<dbReference type="AlphaFoldDB" id="A0A1W1Y2K9"/>
<evidence type="ECO:0000256" key="3">
    <source>
        <dbReference type="ARBA" id="ARBA00022723"/>
    </source>
</evidence>
<name>A0A1W1Y2K9_9BURK</name>
<dbReference type="Pfam" id="PF10370">
    <property type="entry name" value="Rv2993c-like_N"/>
    <property type="match status" value="1"/>
</dbReference>
<evidence type="ECO:0000256" key="2">
    <source>
        <dbReference type="ARBA" id="ARBA00010211"/>
    </source>
</evidence>
<comment type="cofactor">
    <cofactor evidence="1">
        <name>Mg(2+)</name>
        <dbReference type="ChEBI" id="CHEBI:18420"/>
    </cofactor>
</comment>